<feature type="transmembrane region" description="Helical" evidence="2">
    <location>
        <begin position="229"/>
        <end position="251"/>
    </location>
</feature>
<sequence>MMYYLFIALSFAVGLLCGWAMRNAVVHEKKILSQLKRPGRILAILYSEKHAKHVAFDLTVGTILGLCFAQISSQVWMYSDLPLALKLVAIKVVGIIVLLLVYLAVYDLLTMEIPAAVSYLVLAILICANAVLLVVAGTGSITLWQGNEIWPLSSFAAGITGAFLVGVIVVATKERGMGAGDIFLAAILGLALGLSKSFVAFYVTILSATAVGLVVAFRKGTLKNVPIPFVPFIVFGILITFLFWNLILPFLQYSAGLSFLR</sequence>
<feature type="transmembrane region" description="Helical" evidence="2">
    <location>
        <begin position="117"/>
        <end position="143"/>
    </location>
</feature>
<dbReference type="AlphaFoldDB" id="A0A136M0M0"/>
<dbReference type="GO" id="GO:0006465">
    <property type="term" value="P:signal peptide processing"/>
    <property type="evidence" value="ECO:0007669"/>
    <property type="project" value="TreeGrafter"/>
</dbReference>
<dbReference type="Pfam" id="PF01478">
    <property type="entry name" value="Peptidase_A24"/>
    <property type="match status" value="1"/>
</dbReference>
<protein>
    <submittedName>
        <fullName evidence="4">Type 4 prepilin-like protein leader peptide-processing enzyme</fullName>
    </submittedName>
</protein>
<feature type="transmembrane region" description="Helical" evidence="2">
    <location>
        <begin position="149"/>
        <end position="171"/>
    </location>
</feature>
<name>A0A136M0M0_9BACT</name>
<comment type="caution">
    <text evidence="4">The sequence shown here is derived from an EMBL/GenBank/DDBJ whole genome shotgun (WGS) entry which is preliminary data.</text>
</comment>
<organism evidence="4 5">
    <name type="scientific">candidate division WS6 bacterium OLB20</name>
    <dbReference type="NCBI Taxonomy" id="1617426"/>
    <lineage>
        <taxon>Bacteria</taxon>
        <taxon>Candidatus Dojkabacteria</taxon>
    </lineage>
</organism>
<dbReference type="InterPro" id="IPR050882">
    <property type="entry name" value="Prepilin_peptidase/N-MTase"/>
</dbReference>
<keyword evidence="2" id="KW-1133">Transmembrane helix</keyword>
<dbReference type="STRING" id="1617426.TR69_WS6001000303"/>
<dbReference type="InterPro" id="IPR000045">
    <property type="entry name" value="Prepilin_IV_endopep_pep"/>
</dbReference>
<evidence type="ECO:0000313" key="4">
    <source>
        <dbReference type="EMBL" id="KXK27427.1"/>
    </source>
</evidence>
<dbReference type="Proteomes" id="UP000070457">
    <property type="component" value="Unassembled WGS sequence"/>
</dbReference>
<feature type="transmembrane region" description="Helical" evidence="2">
    <location>
        <begin position="178"/>
        <end position="194"/>
    </location>
</feature>
<dbReference type="GO" id="GO:0004190">
    <property type="term" value="F:aspartic-type endopeptidase activity"/>
    <property type="evidence" value="ECO:0007669"/>
    <property type="project" value="InterPro"/>
</dbReference>
<gene>
    <name evidence="4" type="primary">comC_1</name>
    <name evidence="4" type="ORF">TR69_WS6001000303</name>
</gene>
<dbReference type="Gene3D" id="1.20.120.1220">
    <property type="match status" value="1"/>
</dbReference>
<feature type="transmembrane region" description="Helical" evidence="2">
    <location>
        <begin position="200"/>
        <end position="217"/>
    </location>
</feature>
<keyword evidence="2" id="KW-0472">Membrane</keyword>
<feature type="transmembrane region" description="Helical" evidence="2">
    <location>
        <begin position="83"/>
        <end position="105"/>
    </location>
</feature>
<comment type="similarity">
    <text evidence="1">Belongs to the peptidase A24 family.</text>
</comment>
<dbReference type="EMBL" id="JYNZ01000002">
    <property type="protein sequence ID" value="KXK27427.1"/>
    <property type="molecule type" value="Genomic_DNA"/>
</dbReference>
<evidence type="ECO:0000256" key="1">
    <source>
        <dbReference type="ARBA" id="ARBA00005801"/>
    </source>
</evidence>
<dbReference type="PANTHER" id="PTHR30487:SF0">
    <property type="entry name" value="PREPILIN LEADER PEPTIDASE_N-METHYLTRANSFERASE-RELATED"/>
    <property type="match status" value="1"/>
</dbReference>
<evidence type="ECO:0000259" key="3">
    <source>
        <dbReference type="Pfam" id="PF01478"/>
    </source>
</evidence>
<dbReference type="GO" id="GO:0005886">
    <property type="term" value="C:plasma membrane"/>
    <property type="evidence" value="ECO:0007669"/>
    <property type="project" value="TreeGrafter"/>
</dbReference>
<feature type="domain" description="Prepilin type IV endopeptidase peptidase" evidence="3">
    <location>
        <begin position="95"/>
        <end position="212"/>
    </location>
</feature>
<reference evidence="4 5" key="1">
    <citation type="submission" date="2015-02" db="EMBL/GenBank/DDBJ databases">
        <title>Improved understanding of the partial-nitritation anammox process through 23 genomes representing the majority of the microbial community.</title>
        <authorList>
            <person name="Speth D.R."/>
            <person name="In T Zandt M."/>
            <person name="Guerrero Cruz S."/>
            <person name="Jetten M.S."/>
            <person name="Dutilh B.E."/>
        </authorList>
    </citation>
    <scope>NUCLEOTIDE SEQUENCE [LARGE SCALE GENOMIC DNA]</scope>
    <source>
        <strain evidence="4">OLB20</strain>
    </source>
</reference>
<proteinExistence type="inferred from homology"/>
<dbReference type="PANTHER" id="PTHR30487">
    <property type="entry name" value="TYPE 4 PREPILIN-LIKE PROTEINS LEADER PEPTIDE-PROCESSING ENZYME"/>
    <property type="match status" value="1"/>
</dbReference>
<accession>A0A136M0M0</accession>
<evidence type="ECO:0000256" key="2">
    <source>
        <dbReference type="SAM" id="Phobius"/>
    </source>
</evidence>
<keyword evidence="2" id="KW-0812">Transmembrane</keyword>
<evidence type="ECO:0000313" key="5">
    <source>
        <dbReference type="Proteomes" id="UP000070457"/>
    </source>
</evidence>